<keyword evidence="1" id="KW-0677">Repeat</keyword>
<sequence>LHRAIAGDAFHDSADRFPLPRCHPETRTKLLDSLCKWSRGVQPPRSSAILWLHGPAGSGKSAVAQSFCQHLQNDGRLGGSFFSKRGHPSRGNANKLFPTIASQLARLPQCRQSISQIVENDPSIVDRSLVNQLHELIVVPCRQSRLPHPVVIVIDGLDECAGNDVQQELLWLIGNAVSRERLPILFLIASRPEAHISETLADPPLDTTHRPLDIEQSFEDVRIYLQAEFSRIHRQHRTMDTVRYPWPSSQIVQHLVEKSSGYFIYAATVIKFIDDRQFDPCQRLNIIMGSMEDRYSELPFAPLDQLYLQILSSVPIRFHRSLLQILVAIHAQLALTVSDLEPLLELDEGDVELTLRRLHSVISAENKHSSQVTVYHASFLDFLEDSSRSGPFHVGSSQCRTNLSLHLLKAFSCRNGDPSFNRQEKLAW</sequence>
<organism evidence="3 4">
    <name type="scientific">Mycena albidolilacea</name>
    <dbReference type="NCBI Taxonomy" id="1033008"/>
    <lineage>
        <taxon>Eukaryota</taxon>
        <taxon>Fungi</taxon>
        <taxon>Dikarya</taxon>
        <taxon>Basidiomycota</taxon>
        <taxon>Agaricomycotina</taxon>
        <taxon>Agaricomycetes</taxon>
        <taxon>Agaricomycetidae</taxon>
        <taxon>Agaricales</taxon>
        <taxon>Marasmiineae</taxon>
        <taxon>Mycenaceae</taxon>
        <taxon>Mycena</taxon>
    </lineage>
</organism>
<dbReference type="Proteomes" id="UP001218218">
    <property type="component" value="Unassembled WGS sequence"/>
</dbReference>
<dbReference type="EMBL" id="JARIHO010000013">
    <property type="protein sequence ID" value="KAJ7351478.1"/>
    <property type="molecule type" value="Genomic_DNA"/>
</dbReference>
<dbReference type="AlphaFoldDB" id="A0AAD7A8M9"/>
<dbReference type="PANTHER" id="PTHR10039:SF14">
    <property type="entry name" value="NACHT DOMAIN-CONTAINING PROTEIN"/>
    <property type="match status" value="1"/>
</dbReference>
<dbReference type="InterPro" id="IPR056884">
    <property type="entry name" value="NPHP3-like_N"/>
</dbReference>
<protein>
    <recommendedName>
        <fullName evidence="2">Nephrocystin 3-like N-terminal domain-containing protein</fullName>
    </recommendedName>
</protein>
<evidence type="ECO:0000313" key="3">
    <source>
        <dbReference type="EMBL" id="KAJ7351478.1"/>
    </source>
</evidence>
<proteinExistence type="predicted"/>
<evidence type="ECO:0000313" key="4">
    <source>
        <dbReference type="Proteomes" id="UP001218218"/>
    </source>
</evidence>
<name>A0AAD7A8M9_9AGAR</name>
<evidence type="ECO:0000256" key="1">
    <source>
        <dbReference type="ARBA" id="ARBA00022737"/>
    </source>
</evidence>
<gene>
    <name evidence="3" type="ORF">DFH08DRAFT_694742</name>
</gene>
<keyword evidence="4" id="KW-1185">Reference proteome</keyword>
<dbReference type="SUPFAM" id="SSF52540">
    <property type="entry name" value="P-loop containing nucleoside triphosphate hydrolases"/>
    <property type="match status" value="1"/>
</dbReference>
<evidence type="ECO:0000259" key="2">
    <source>
        <dbReference type="Pfam" id="PF24883"/>
    </source>
</evidence>
<dbReference type="InterPro" id="IPR027417">
    <property type="entry name" value="P-loop_NTPase"/>
</dbReference>
<accession>A0AAD7A8M9</accession>
<dbReference type="Gene3D" id="3.40.50.300">
    <property type="entry name" value="P-loop containing nucleotide triphosphate hydrolases"/>
    <property type="match status" value="1"/>
</dbReference>
<comment type="caution">
    <text evidence="3">The sequence shown here is derived from an EMBL/GenBank/DDBJ whole genome shotgun (WGS) entry which is preliminary data.</text>
</comment>
<reference evidence="3" key="1">
    <citation type="submission" date="2023-03" db="EMBL/GenBank/DDBJ databases">
        <title>Massive genome expansion in bonnet fungi (Mycena s.s.) driven by repeated elements and novel gene families across ecological guilds.</title>
        <authorList>
            <consortium name="Lawrence Berkeley National Laboratory"/>
            <person name="Harder C.B."/>
            <person name="Miyauchi S."/>
            <person name="Viragh M."/>
            <person name="Kuo A."/>
            <person name="Thoen E."/>
            <person name="Andreopoulos B."/>
            <person name="Lu D."/>
            <person name="Skrede I."/>
            <person name="Drula E."/>
            <person name="Henrissat B."/>
            <person name="Morin E."/>
            <person name="Kohler A."/>
            <person name="Barry K."/>
            <person name="LaButti K."/>
            <person name="Morin E."/>
            <person name="Salamov A."/>
            <person name="Lipzen A."/>
            <person name="Mereny Z."/>
            <person name="Hegedus B."/>
            <person name="Baldrian P."/>
            <person name="Stursova M."/>
            <person name="Weitz H."/>
            <person name="Taylor A."/>
            <person name="Grigoriev I.V."/>
            <person name="Nagy L.G."/>
            <person name="Martin F."/>
            <person name="Kauserud H."/>
        </authorList>
    </citation>
    <scope>NUCLEOTIDE SEQUENCE</scope>
    <source>
        <strain evidence="3">CBHHK002</strain>
    </source>
</reference>
<feature type="domain" description="Nephrocystin 3-like N-terminal" evidence="2">
    <location>
        <begin position="42"/>
        <end position="191"/>
    </location>
</feature>
<dbReference type="Pfam" id="PF24883">
    <property type="entry name" value="NPHP3_N"/>
    <property type="match status" value="1"/>
</dbReference>
<dbReference type="PANTHER" id="PTHR10039">
    <property type="entry name" value="AMELOGENIN"/>
    <property type="match status" value="1"/>
</dbReference>
<feature type="non-terminal residue" evidence="3">
    <location>
        <position position="428"/>
    </location>
</feature>